<keyword evidence="2" id="KW-1185">Reference proteome</keyword>
<reference evidence="1" key="1">
    <citation type="journal article" date="2023" name="PLoS Negl. Trop. Dis.">
        <title>A genome sequence for Biomphalaria pfeifferi, the major vector snail for the human-infecting parasite Schistosoma mansoni.</title>
        <authorList>
            <person name="Bu L."/>
            <person name="Lu L."/>
            <person name="Laidemitt M.R."/>
            <person name="Zhang S.M."/>
            <person name="Mutuku M."/>
            <person name="Mkoji G."/>
            <person name="Steinauer M."/>
            <person name="Loker E.S."/>
        </authorList>
    </citation>
    <scope>NUCLEOTIDE SEQUENCE</scope>
    <source>
        <strain evidence="1">KasaAsao</strain>
    </source>
</reference>
<organism evidence="1 2">
    <name type="scientific">Biomphalaria pfeifferi</name>
    <name type="common">Bloodfluke planorb</name>
    <name type="synonym">Freshwater snail</name>
    <dbReference type="NCBI Taxonomy" id="112525"/>
    <lineage>
        <taxon>Eukaryota</taxon>
        <taxon>Metazoa</taxon>
        <taxon>Spiralia</taxon>
        <taxon>Lophotrochozoa</taxon>
        <taxon>Mollusca</taxon>
        <taxon>Gastropoda</taxon>
        <taxon>Heterobranchia</taxon>
        <taxon>Euthyneura</taxon>
        <taxon>Panpulmonata</taxon>
        <taxon>Hygrophila</taxon>
        <taxon>Lymnaeoidea</taxon>
        <taxon>Planorbidae</taxon>
        <taxon>Biomphalaria</taxon>
    </lineage>
</organism>
<comment type="caution">
    <text evidence="1">The sequence shown here is derived from an EMBL/GenBank/DDBJ whole genome shotgun (WGS) entry which is preliminary data.</text>
</comment>
<reference evidence="1" key="2">
    <citation type="submission" date="2023-04" db="EMBL/GenBank/DDBJ databases">
        <authorList>
            <person name="Bu L."/>
            <person name="Lu L."/>
            <person name="Laidemitt M.R."/>
            <person name="Zhang S.M."/>
            <person name="Mutuku M."/>
            <person name="Mkoji G."/>
            <person name="Steinauer M."/>
            <person name="Loker E.S."/>
        </authorList>
    </citation>
    <scope>NUCLEOTIDE SEQUENCE</scope>
    <source>
        <strain evidence="1">KasaAsao</strain>
        <tissue evidence="1">Whole Snail</tissue>
    </source>
</reference>
<gene>
    <name evidence="1" type="ORF">Bpfe_012915</name>
</gene>
<dbReference type="Proteomes" id="UP001233172">
    <property type="component" value="Unassembled WGS sequence"/>
</dbReference>
<proteinExistence type="predicted"/>
<sequence>MPAELIGSRVADMVVNSCLSSSSSLNTSSSLSSAMQAAINGSANRVNESVLLDQWTTMSNSVLDKVAGVLSNFSLWNTSSLSLKQNVAGAIKINVIDRTNLTSTINSRLGNVSQIAMYADFFKSQISDVAYGQARDQLTNITNELSIILCTVKQLITPVLSNDVLRTYVTENCNKADLTQAVVGKTGSLKRAVTYYVLELTQELFLAQI</sequence>
<protein>
    <submittedName>
        <fullName evidence="1">Uncharacterized protein</fullName>
    </submittedName>
</protein>
<evidence type="ECO:0000313" key="2">
    <source>
        <dbReference type="Proteomes" id="UP001233172"/>
    </source>
</evidence>
<evidence type="ECO:0000313" key="1">
    <source>
        <dbReference type="EMBL" id="KAK0057685.1"/>
    </source>
</evidence>
<accession>A0AAD8BNA3</accession>
<dbReference type="AlphaFoldDB" id="A0AAD8BNA3"/>
<dbReference type="EMBL" id="JASAOG010000053">
    <property type="protein sequence ID" value="KAK0057685.1"/>
    <property type="molecule type" value="Genomic_DNA"/>
</dbReference>
<name>A0AAD8BNA3_BIOPF</name>